<accession>A0ABN2P8T8</accession>
<reference evidence="1 2" key="1">
    <citation type="journal article" date="2019" name="Int. J. Syst. Evol. Microbiol.">
        <title>The Global Catalogue of Microorganisms (GCM) 10K type strain sequencing project: providing services to taxonomists for standard genome sequencing and annotation.</title>
        <authorList>
            <consortium name="The Broad Institute Genomics Platform"/>
            <consortium name="The Broad Institute Genome Sequencing Center for Infectious Disease"/>
            <person name="Wu L."/>
            <person name="Ma J."/>
        </authorList>
    </citation>
    <scope>NUCLEOTIDE SEQUENCE [LARGE SCALE GENOMIC DNA]</scope>
    <source>
        <strain evidence="1 2">JCM 14046</strain>
    </source>
</reference>
<dbReference type="InterPro" id="IPR021678">
    <property type="entry name" value="DUF3263"/>
</dbReference>
<keyword evidence="2" id="KW-1185">Reference proteome</keyword>
<dbReference type="Proteomes" id="UP001501612">
    <property type="component" value="Unassembled WGS sequence"/>
</dbReference>
<gene>
    <name evidence="1" type="ORF">GCM10009737_14470</name>
</gene>
<evidence type="ECO:0000313" key="2">
    <source>
        <dbReference type="Proteomes" id="UP001501612"/>
    </source>
</evidence>
<name>A0ABN2P8T8_9ACTN</name>
<dbReference type="EMBL" id="BAAAMY010000004">
    <property type="protein sequence ID" value="GAA1914255.1"/>
    <property type="molecule type" value="Genomic_DNA"/>
</dbReference>
<evidence type="ECO:0000313" key="1">
    <source>
        <dbReference type="EMBL" id="GAA1914255.1"/>
    </source>
</evidence>
<evidence type="ECO:0008006" key="3">
    <source>
        <dbReference type="Google" id="ProtNLM"/>
    </source>
</evidence>
<sequence length="119" mass="12984">MATSADRLSAAGRSVAAMSTKTDVGTLTDQQIAVLEFERQPFGAPRSLGQASAVLNSRERALYGSGKPAAIRQLFGLSEIRYAQILAELLESPAAEVNDAQLVRRLRRIRDTRRGVRRS</sequence>
<comment type="caution">
    <text evidence="1">The sequence shown here is derived from an EMBL/GenBank/DDBJ whole genome shotgun (WGS) entry which is preliminary data.</text>
</comment>
<organism evidence="1 2">
    <name type="scientific">Nocardioides lentus</name>
    <dbReference type="NCBI Taxonomy" id="338077"/>
    <lineage>
        <taxon>Bacteria</taxon>
        <taxon>Bacillati</taxon>
        <taxon>Actinomycetota</taxon>
        <taxon>Actinomycetes</taxon>
        <taxon>Propionibacteriales</taxon>
        <taxon>Nocardioidaceae</taxon>
        <taxon>Nocardioides</taxon>
    </lineage>
</organism>
<protein>
    <recommendedName>
        <fullName evidence="3">DUF3263 domain-containing protein</fullName>
    </recommendedName>
</protein>
<proteinExistence type="predicted"/>
<dbReference type="Pfam" id="PF11662">
    <property type="entry name" value="DUF3263"/>
    <property type="match status" value="1"/>
</dbReference>